<name>A0A6J6W3B5_9ZZZZ</name>
<evidence type="ECO:0000256" key="1">
    <source>
        <dbReference type="SAM" id="MobiDB-lite"/>
    </source>
</evidence>
<sequence length="111" mass="12093">MIQRTNHREVFATGEVFINTGILTSQSDNAPDLIGMLGHINATDFSQACIGLQERGKNSNRGGLACTVRSQKAKHAALRNLQINPIERSDRAVPLDEPLGSDRLSHCDLPT</sequence>
<evidence type="ECO:0000313" key="2">
    <source>
        <dbReference type="EMBL" id="CAB4777925.1"/>
    </source>
</evidence>
<reference evidence="2" key="1">
    <citation type="submission" date="2020-05" db="EMBL/GenBank/DDBJ databases">
        <authorList>
            <person name="Chiriac C."/>
            <person name="Salcher M."/>
            <person name="Ghai R."/>
            <person name="Kavagutti S V."/>
        </authorList>
    </citation>
    <scope>NUCLEOTIDE SEQUENCE</scope>
</reference>
<proteinExistence type="predicted"/>
<gene>
    <name evidence="2" type="ORF">UFOPK2938_00520</name>
</gene>
<dbReference type="AlphaFoldDB" id="A0A6J6W3B5"/>
<accession>A0A6J6W3B5</accession>
<dbReference type="EMBL" id="CAEZZX010000082">
    <property type="protein sequence ID" value="CAB4777925.1"/>
    <property type="molecule type" value="Genomic_DNA"/>
</dbReference>
<protein>
    <submittedName>
        <fullName evidence="2">Unannotated protein</fullName>
    </submittedName>
</protein>
<feature type="region of interest" description="Disordered" evidence="1">
    <location>
        <begin position="92"/>
        <end position="111"/>
    </location>
</feature>
<organism evidence="2">
    <name type="scientific">freshwater metagenome</name>
    <dbReference type="NCBI Taxonomy" id="449393"/>
    <lineage>
        <taxon>unclassified sequences</taxon>
        <taxon>metagenomes</taxon>
        <taxon>ecological metagenomes</taxon>
    </lineage>
</organism>